<keyword evidence="4" id="KW-1185">Reference proteome</keyword>
<dbReference type="Gene3D" id="3.40.190.10">
    <property type="entry name" value="Periplasmic binding protein-like II"/>
    <property type="match status" value="1"/>
</dbReference>
<dbReference type="OrthoDB" id="8880247at2"/>
<protein>
    <recommendedName>
        <fullName evidence="5">Tripartite tricarboxylate transporter substrate binding protein</fullName>
    </recommendedName>
</protein>
<dbReference type="PANTHER" id="PTHR42928:SF5">
    <property type="entry name" value="BLR1237 PROTEIN"/>
    <property type="match status" value="1"/>
</dbReference>
<accession>G8QTY6</accession>
<comment type="similarity">
    <text evidence="1">Belongs to the UPF0065 (bug) family.</text>
</comment>
<dbReference type="EMBL" id="CP003155">
    <property type="protein sequence ID" value="AEV29162.1"/>
    <property type="molecule type" value="Genomic_DNA"/>
</dbReference>
<dbReference type="AlphaFoldDB" id="G8QTY6"/>
<reference evidence="3 4" key="1">
    <citation type="submission" date="2011-11" db="EMBL/GenBank/DDBJ databases">
        <title>Complete sequence of Spirochaeta sp. grapes.</title>
        <authorList>
            <consortium name="US DOE Joint Genome Institute"/>
            <person name="Lucas S."/>
            <person name="Han J."/>
            <person name="Lapidus A."/>
            <person name="Cheng J.-F."/>
            <person name="Goodwin L."/>
            <person name="Pitluck S."/>
            <person name="Peters L."/>
            <person name="Ovchinnikova G."/>
            <person name="Munk A.C."/>
            <person name="Detter J.C."/>
            <person name="Han C."/>
            <person name="Tapia R."/>
            <person name="Land M."/>
            <person name="Hauser L."/>
            <person name="Kyrpides N."/>
            <person name="Ivanova N."/>
            <person name="Pagani I."/>
            <person name="Ritalahtilisa K."/>
            <person name="Loeffler F."/>
            <person name="Woyke T."/>
        </authorList>
    </citation>
    <scope>NUCLEOTIDE SEQUENCE [LARGE SCALE GENOMIC DNA]</scope>
    <source>
        <strain evidence="4">ATCC BAA-1885 / DSM 22778 / Grapes</strain>
    </source>
</reference>
<proteinExistence type="inferred from homology"/>
<dbReference type="HOGENOM" id="CLU_045683_1_1_12"/>
<evidence type="ECO:0000256" key="2">
    <source>
        <dbReference type="SAM" id="SignalP"/>
    </source>
</evidence>
<name>G8QTY6_SPHPG</name>
<dbReference type="InterPro" id="IPR005064">
    <property type="entry name" value="BUG"/>
</dbReference>
<dbReference type="PANTHER" id="PTHR42928">
    <property type="entry name" value="TRICARBOXYLATE-BINDING PROTEIN"/>
    <property type="match status" value="1"/>
</dbReference>
<evidence type="ECO:0000313" key="3">
    <source>
        <dbReference type="EMBL" id="AEV29162.1"/>
    </source>
</evidence>
<dbReference type="InterPro" id="IPR042100">
    <property type="entry name" value="Bug_dom1"/>
</dbReference>
<dbReference type="PIRSF" id="PIRSF017082">
    <property type="entry name" value="YflP"/>
    <property type="match status" value="1"/>
</dbReference>
<evidence type="ECO:0000313" key="4">
    <source>
        <dbReference type="Proteomes" id="UP000005632"/>
    </source>
</evidence>
<dbReference type="Proteomes" id="UP000005632">
    <property type="component" value="Chromosome"/>
</dbReference>
<dbReference type="Gene3D" id="3.40.190.150">
    <property type="entry name" value="Bordetella uptake gene, domain 1"/>
    <property type="match status" value="1"/>
</dbReference>
<keyword evidence="2" id="KW-0732">Signal</keyword>
<gene>
    <name evidence="3" type="ordered locus">SpiGrapes_1349</name>
</gene>
<dbReference type="KEGG" id="sgp:SpiGrapes_1349"/>
<feature type="chain" id="PRO_5003515103" description="Tripartite tricarboxylate transporter substrate binding protein" evidence="2">
    <location>
        <begin position="27"/>
        <end position="335"/>
    </location>
</feature>
<dbReference type="Pfam" id="PF03401">
    <property type="entry name" value="TctC"/>
    <property type="match status" value="1"/>
</dbReference>
<evidence type="ECO:0000256" key="1">
    <source>
        <dbReference type="ARBA" id="ARBA00006987"/>
    </source>
</evidence>
<sequence length="335" mass="36349">MRSLKMISICLGLLLCVSCSPRQQVAKETALGLPMKNEQSESGFPSHDISVIIAYKAGGGTDIGARVLCSVAEKYLDVNLVINNISGGDGELGYAQLSNSKPDGYTIGFINLPTFVSLPLDRETLYSIDSIEPIMNHVFDSAVLVVPYENSCVTLEDFIENARDNPFSVTIGNNGYGASNHIAAAHFCKETNIQVTHVPFGGSSDMLKALNEGYVQSVVAKISEVAQGTRDNKYRILASFTEERIPSFPQVPTLKEKGIAFTFGSARALVAPKGTPPSIIATLLEAFKAAMFDLENVEESNRLDLPLLYMGPEELSGYIVEQRRYISDTVPTLPL</sequence>
<dbReference type="STRING" id="158190.SpiGrapes_1349"/>
<dbReference type="CDD" id="cd07012">
    <property type="entry name" value="PBP2_Bug_TTT"/>
    <property type="match status" value="1"/>
</dbReference>
<dbReference type="eggNOG" id="COG3181">
    <property type="taxonomic scope" value="Bacteria"/>
</dbReference>
<dbReference type="SUPFAM" id="SSF53850">
    <property type="entry name" value="Periplasmic binding protein-like II"/>
    <property type="match status" value="1"/>
</dbReference>
<feature type="signal peptide" evidence="2">
    <location>
        <begin position="1"/>
        <end position="26"/>
    </location>
</feature>
<evidence type="ECO:0008006" key="5">
    <source>
        <dbReference type="Google" id="ProtNLM"/>
    </source>
</evidence>
<organism evidence="3 4">
    <name type="scientific">Sphaerochaeta pleomorpha (strain ATCC BAA-1885 / DSM 22778 / Grapes)</name>
    <dbReference type="NCBI Taxonomy" id="158190"/>
    <lineage>
        <taxon>Bacteria</taxon>
        <taxon>Pseudomonadati</taxon>
        <taxon>Spirochaetota</taxon>
        <taxon>Spirochaetia</taxon>
        <taxon>Spirochaetales</taxon>
        <taxon>Sphaerochaetaceae</taxon>
        <taxon>Sphaerochaeta</taxon>
    </lineage>
</organism>